<keyword evidence="3" id="KW-1185">Reference proteome</keyword>
<proteinExistence type="predicted"/>
<protein>
    <submittedName>
        <fullName evidence="2">Uncharacterized protein</fullName>
    </submittedName>
</protein>
<name>A0ABV5L5Y4_9ACTN</name>
<dbReference type="RefSeq" id="WP_380955111.1">
    <property type="nucleotide sequence ID" value="NZ_JBHMDI010000015.1"/>
</dbReference>
<accession>A0ABV5L5Y4</accession>
<dbReference type="EMBL" id="JBHMDI010000015">
    <property type="protein sequence ID" value="MFB9347583.1"/>
    <property type="molecule type" value="Genomic_DNA"/>
</dbReference>
<feature type="compositionally biased region" description="Basic and acidic residues" evidence="1">
    <location>
        <begin position="1"/>
        <end position="22"/>
    </location>
</feature>
<evidence type="ECO:0000313" key="2">
    <source>
        <dbReference type="EMBL" id="MFB9347583.1"/>
    </source>
</evidence>
<sequence length="60" mass="6254">MRADGTHEEARRADDGTYRVEIKGGPGAHHPRHGLAERVASGAGTAREAAMPFRAAAVGC</sequence>
<gene>
    <name evidence="2" type="ORF">ACFFUA_08920</name>
</gene>
<evidence type="ECO:0000313" key="3">
    <source>
        <dbReference type="Proteomes" id="UP001589753"/>
    </source>
</evidence>
<organism evidence="2 3">
    <name type="scientific">Streptomyces heliomycini</name>
    <dbReference type="NCBI Taxonomy" id="284032"/>
    <lineage>
        <taxon>Bacteria</taxon>
        <taxon>Bacillati</taxon>
        <taxon>Actinomycetota</taxon>
        <taxon>Actinomycetes</taxon>
        <taxon>Kitasatosporales</taxon>
        <taxon>Streptomycetaceae</taxon>
        <taxon>Streptomyces</taxon>
    </lineage>
</organism>
<comment type="caution">
    <text evidence="2">The sequence shown here is derived from an EMBL/GenBank/DDBJ whole genome shotgun (WGS) entry which is preliminary data.</text>
</comment>
<reference evidence="2 3" key="1">
    <citation type="submission" date="2024-09" db="EMBL/GenBank/DDBJ databases">
        <authorList>
            <person name="Sun Q."/>
            <person name="Mori K."/>
        </authorList>
    </citation>
    <scope>NUCLEOTIDE SEQUENCE [LARGE SCALE GENOMIC DNA]</scope>
    <source>
        <strain evidence="2 3">JCM 9767</strain>
    </source>
</reference>
<dbReference type="Proteomes" id="UP001589753">
    <property type="component" value="Unassembled WGS sequence"/>
</dbReference>
<evidence type="ECO:0000256" key="1">
    <source>
        <dbReference type="SAM" id="MobiDB-lite"/>
    </source>
</evidence>
<feature type="region of interest" description="Disordered" evidence="1">
    <location>
        <begin position="1"/>
        <end position="33"/>
    </location>
</feature>